<dbReference type="RefSeq" id="WP_251798280.1">
    <property type="nucleotide sequence ID" value="NZ_JAMQOL010000015.1"/>
</dbReference>
<dbReference type="SUPFAM" id="SSF49899">
    <property type="entry name" value="Concanavalin A-like lectins/glucanases"/>
    <property type="match status" value="1"/>
</dbReference>
<reference evidence="1 2" key="1">
    <citation type="submission" date="2022-06" db="EMBL/GenBank/DDBJ databases">
        <title>Actinoplanes abujensis sp. nov., isolated from Nigerian arid soil.</title>
        <authorList>
            <person name="Ding P."/>
        </authorList>
    </citation>
    <scope>NUCLEOTIDE SEQUENCE [LARGE SCALE GENOMIC DNA]</scope>
    <source>
        <strain evidence="2">TRM88002</strain>
    </source>
</reference>
<proteinExistence type="predicted"/>
<dbReference type="PANTHER" id="PTHR35332">
    <property type="entry name" value="REGULATION OF ENOLASE PROTEIN 1"/>
    <property type="match status" value="1"/>
</dbReference>
<protein>
    <submittedName>
        <fullName evidence="1">DUF1349 domain-containing protein</fullName>
    </submittedName>
</protein>
<dbReference type="PANTHER" id="PTHR35332:SF2">
    <property type="entry name" value="REGULATION OF ENOLASE PROTEIN 1"/>
    <property type="match status" value="1"/>
</dbReference>
<dbReference type="InterPro" id="IPR015987">
    <property type="entry name" value="UCP022704"/>
</dbReference>
<keyword evidence="2" id="KW-1185">Reference proteome</keyword>
<organism evidence="1 2">
    <name type="scientific">Paractinoplanes hotanensis</name>
    <dbReference type="NCBI Taxonomy" id="2906497"/>
    <lineage>
        <taxon>Bacteria</taxon>
        <taxon>Bacillati</taxon>
        <taxon>Actinomycetota</taxon>
        <taxon>Actinomycetes</taxon>
        <taxon>Micromonosporales</taxon>
        <taxon>Micromonosporaceae</taxon>
        <taxon>Paractinoplanes</taxon>
    </lineage>
</organism>
<dbReference type="PIRSF" id="PIRSF022704">
    <property type="entry name" value="UCP022704"/>
    <property type="match status" value="1"/>
</dbReference>
<dbReference type="Proteomes" id="UP001523216">
    <property type="component" value="Unassembled WGS sequence"/>
</dbReference>
<gene>
    <name evidence="1" type="ORF">LXN57_12805</name>
</gene>
<dbReference type="EMBL" id="JAMQOL010000015">
    <property type="protein sequence ID" value="MCM4078446.1"/>
    <property type="molecule type" value="Genomic_DNA"/>
</dbReference>
<accession>A0ABT0XXE5</accession>
<sequence>MSESMTWLNEPPQWTDEDGRIRVVTGLETDFWRRTFYGYVTDNGHFYHRPVTGDFTAEVVVAAGHSALFDQAGLMLRAGDSTWLKTGLEVTSGAVQLSTVLTREFSDLSVVPLPDHRGELTLRLTRFGSAVCVHRGDGDGGWHLVRLGYLDLPETVEVGVMCCSPQRAGLEVTFRDFRVGEPISRDGLE</sequence>
<comment type="caution">
    <text evidence="1">The sequence shown here is derived from an EMBL/GenBank/DDBJ whole genome shotgun (WGS) entry which is preliminary data.</text>
</comment>
<evidence type="ECO:0000313" key="2">
    <source>
        <dbReference type="Proteomes" id="UP001523216"/>
    </source>
</evidence>
<dbReference type="InterPro" id="IPR009784">
    <property type="entry name" value="DUF1349"/>
</dbReference>
<dbReference type="Gene3D" id="2.60.120.200">
    <property type="match status" value="1"/>
</dbReference>
<evidence type="ECO:0000313" key="1">
    <source>
        <dbReference type="EMBL" id="MCM4078446.1"/>
    </source>
</evidence>
<dbReference type="InterPro" id="IPR013320">
    <property type="entry name" value="ConA-like_dom_sf"/>
</dbReference>
<dbReference type="Pfam" id="PF07081">
    <property type="entry name" value="DUF1349"/>
    <property type="match status" value="1"/>
</dbReference>
<name>A0ABT0XXE5_9ACTN</name>